<feature type="domain" description="Methyltransferase FkbM" evidence="1">
    <location>
        <begin position="6"/>
        <end position="104"/>
    </location>
</feature>
<dbReference type="PANTHER" id="PTHR34203:SF15">
    <property type="entry name" value="SLL1173 PROTEIN"/>
    <property type="match status" value="1"/>
</dbReference>
<evidence type="ECO:0000313" key="3">
    <source>
        <dbReference type="Proteomes" id="UP000236173"/>
    </source>
</evidence>
<dbReference type="InterPro" id="IPR006342">
    <property type="entry name" value="FkbM_mtfrase"/>
</dbReference>
<protein>
    <recommendedName>
        <fullName evidence="1">Methyltransferase FkbM domain-containing protein</fullName>
    </recommendedName>
</protein>
<organism evidence="2 3">
    <name type="scientific">Candidatus Fervidibacter japonicus</name>
    <dbReference type="NCBI Taxonomy" id="2035412"/>
    <lineage>
        <taxon>Bacteria</taxon>
        <taxon>Candidatus Fervidibacterota</taxon>
        <taxon>Candidatus Fervidibacter</taxon>
    </lineage>
</organism>
<dbReference type="Pfam" id="PF05050">
    <property type="entry name" value="Methyltransf_21"/>
    <property type="match status" value="1"/>
</dbReference>
<proteinExistence type="predicted"/>
<name>A0A2H5XFF3_9BACT</name>
<sequence>MKLYLTKDNSANSLSTPEISPVVSEVTVQVTSLDKYCKCNDINRIDLIKMDVEGAELLVLQGAQWVLSALRPVIITEINRHTMARFGYTPTDLVAFLERHGYRLQPIDGEENAVAFP</sequence>
<comment type="caution">
    <text evidence="2">The sequence shown here is derived from an EMBL/GenBank/DDBJ whole genome shotgun (WGS) entry which is preliminary data.</text>
</comment>
<evidence type="ECO:0000313" key="2">
    <source>
        <dbReference type="EMBL" id="GBC99891.1"/>
    </source>
</evidence>
<dbReference type="EMBL" id="BEHT01000041">
    <property type="protein sequence ID" value="GBC99891.1"/>
    <property type="molecule type" value="Genomic_DNA"/>
</dbReference>
<reference evidence="3" key="1">
    <citation type="submission" date="2017-09" db="EMBL/GenBank/DDBJ databases">
        <title>Metaegenomics of thermophilic ammonia-oxidizing enrichment culture.</title>
        <authorList>
            <person name="Kato S."/>
            <person name="Suzuki K."/>
        </authorList>
    </citation>
    <scope>NUCLEOTIDE SEQUENCE [LARGE SCALE GENOMIC DNA]</scope>
</reference>
<dbReference type="AlphaFoldDB" id="A0A2H5XFF3"/>
<dbReference type="NCBIfam" id="TIGR01444">
    <property type="entry name" value="fkbM_fam"/>
    <property type="match status" value="1"/>
</dbReference>
<dbReference type="Gene3D" id="3.40.50.150">
    <property type="entry name" value="Vaccinia Virus protein VP39"/>
    <property type="match status" value="1"/>
</dbReference>
<gene>
    <name evidence="2" type="ORF">HRbin17_02423</name>
</gene>
<dbReference type="PANTHER" id="PTHR34203">
    <property type="entry name" value="METHYLTRANSFERASE, FKBM FAMILY PROTEIN"/>
    <property type="match status" value="1"/>
</dbReference>
<dbReference type="SUPFAM" id="SSF53335">
    <property type="entry name" value="S-adenosyl-L-methionine-dependent methyltransferases"/>
    <property type="match status" value="1"/>
</dbReference>
<accession>A0A2H5XFF3</accession>
<dbReference type="Proteomes" id="UP000236173">
    <property type="component" value="Unassembled WGS sequence"/>
</dbReference>
<dbReference type="InterPro" id="IPR029063">
    <property type="entry name" value="SAM-dependent_MTases_sf"/>
</dbReference>
<evidence type="ECO:0000259" key="1">
    <source>
        <dbReference type="Pfam" id="PF05050"/>
    </source>
</evidence>
<dbReference type="InterPro" id="IPR052514">
    <property type="entry name" value="SAM-dependent_MTase"/>
</dbReference>